<gene>
    <name evidence="1" type="ORF">SAMN05421594_2448</name>
</gene>
<name>A0A1I4YIN3_CHROL</name>
<keyword evidence="2" id="KW-1185">Reference proteome</keyword>
<dbReference type="Proteomes" id="UP000198769">
    <property type="component" value="Unassembled WGS sequence"/>
</dbReference>
<proteinExistence type="predicted"/>
<protein>
    <submittedName>
        <fullName evidence="1">Uncharacterized protein</fullName>
    </submittedName>
</protein>
<evidence type="ECO:0000313" key="2">
    <source>
        <dbReference type="Proteomes" id="UP000198769"/>
    </source>
</evidence>
<sequence length="57" mass="6906">MSKLKNWTIPRGIFFSFFVTANGYDMDNPSHLLSTGCYFFNYKNYGNWRYRLTVMKY</sequence>
<dbReference type="EMBL" id="FOVD01000003">
    <property type="protein sequence ID" value="SFN37885.1"/>
    <property type="molecule type" value="Genomic_DNA"/>
</dbReference>
<evidence type="ECO:0000313" key="1">
    <source>
        <dbReference type="EMBL" id="SFN37885.1"/>
    </source>
</evidence>
<reference evidence="2" key="1">
    <citation type="submission" date="2016-10" db="EMBL/GenBank/DDBJ databases">
        <authorList>
            <person name="Varghese N."/>
            <person name="Submissions S."/>
        </authorList>
    </citation>
    <scope>NUCLEOTIDE SEQUENCE [LARGE SCALE GENOMIC DNA]</scope>
    <source>
        <strain evidence="2">DSM 25575</strain>
    </source>
</reference>
<accession>A0A1I4YIN3</accession>
<dbReference type="AlphaFoldDB" id="A0A1I4YIN3"/>
<organism evidence="1 2">
    <name type="scientific">Chryseobacterium oleae</name>
    <dbReference type="NCBI Taxonomy" id="491207"/>
    <lineage>
        <taxon>Bacteria</taxon>
        <taxon>Pseudomonadati</taxon>
        <taxon>Bacteroidota</taxon>
        <taxon>Flavobacteriia</taxon>
        <taxon>Flavobacteriales</taxon>
        <taxon>Weeksellaceae</taxon>
        <taxon>Chryseobacterium group</taxon>
        <taxon>Chryseobacterium</taxon>
    </lineage>
</organism>